<dbReference type="Pfam" id="PF13560">
    <property type="entry name" value="HTH_31"/>
    <property type="match status" value="1"/>
</dbReference>
<evidence type="ECO:0000259" key="1">
    <source>
        <dbReference type="PROSITE" id="PS50943"/>
    </source>
</evidence>
<dbReference type="SUPFAM" id="SSF47413">
    <property type="entry name" value="lambda repressor-like DNA-binding domains"/>
    <property type="match status" value="1"/>
</dbReference>
<organism evidence="2 3">
    <name type="scientific">Nocardia transvalensis</name>
    <dbReference type="NCBI Taxonomy" id="37333"/>
    <lineage>
        <taxon>Bacteria</taxon>
        <taxon>Bacillati</taxon>
        <taxon>Actinomycetota</taxon>
        <taxon>Actinomycetes</taxon>
        <taxon>Mycobacteriales</taxon>
        <taxon>Nocardiaceae</taxon>
        <taxon>Nocardia</taxon>
    </lineage>
</organism>
<protein>
    <submittedName>
        <fullName evidence="2">Transcriptional regulator with XRE-family HTH domain</fullName>
    </submittedName>
</protein>
<comment type="caution">
    <text evidence="2">The sequence shown here is derived from an EMBL/GenBank/DDBJ whole genome shotgun (WGS) entry which is preliminary data.</text>
</comment>
<dbReference type="Pfam" id="PF17765">
    <property type="entry name" value="MLTR_LBD"/>
    <property type="match status" value="1"/>
</dbReference>
<dbReference type="RefSeq" id="WP_040747205.1">
    <property type="nucleotide sequence ID" value="NZ_JACHIT010000002.1"/>
</dbReference>
<dbReference type="SMART" id="SM00530">
    <property type="entry name" value="HTH_XRE"/>
    <property type="match status" value="1"/>
</dbReference>
<dbReference type="PROSITE" id="PS50943">
    <property type="entry name" value="HTH_CROC1"/>
    <property type="match status" value="1"/>
</dbReference>
<feature type="domain" description="HTH cro/C1-type" evidence="1">
    <location>
        <begin position="28"/>
        <end position="81"/>
    </location>
</feature>
<dbReference type="CDD" id="cd00093">
    <property type="entry name" value="HTH_XRE"/>
    <property type="match status" value="1"/>
</dbReference>
<dbReference type="Gene3D" id="3.30.450.180">
    <property type="match status" value="1"/>
</dbReference>
<dbReference type="EMBL" id="JACHIT010000002">
    <property type="protein sequence ID" value="MBB5918556.1"/>
    <property type="molecule type" value="Genomic_DNA"/>
</dbReference>
<evidence type="ECO:0000313" key="2">
    <source>
        <dbReference type="EMBL" id="MBB5918556.1"/>
    </source>
</evidence>
<proteinExistence type="predicted"/>
<keyword evidence="3" id="KW-1185">Reference proteome</keyword>
<dbReference type="Proteomes" id="UP000540412">
    <property type="component" value="Unassembled WGS sequence"/>
</dbReference>
<accession>A0A7W9UME9</accession>
<dbReference type="InterPro" id="IPR001387">
    <property type="entry name" value="Cro/C1-type_HTH"/>
</dbReference>
<dbReference type="GO" id="GO:0003677">
    <property type="term" value="F:DNA binding"/>
    <property type="evidence" value="ECO:0007669"/>
    <property type="project" value="InterPro"/>
</dbReference>
<evidence type="ECO:0000313" key="3">
    <source>
        <dbReference type="Proteomes" id="UP000540412"/>
    </source>
</evidence>
<reference evidence="2 3" key="1">
    <citation type="submission" date="2020-08" db="EMBL/GenBank/DDBJ databases">
        <title>Sequencing the genomes of 1000 actinobacteria strains.</title>
        <authorList>
            <person name="Klenk H.-P."/>
        </authorList>
    </citation>
    <scope>NUCLEOTIDE SEQUENCE [LARGE SCALE GENOMIC DNA]</scope>
    <source>
        <strain evidence="2 3">DSM 43582</strain>
    </source>
</reference>
<dbReference type="PANTHER" id="PTHR35010:SF2">
    <property type="entry name" value="BLL4672 PROTEIN"/>
    <property type="match status" value="1"/>
</dbReference>
<dbReference type="AlphaFoldDB" id="A0A7W9UME9"/>
<dbReference type="PANTHER" id="PTHR35010">
    <property type="entry name" value="BLL4672 PROTEIN-RELATED"/>
    <property type="match status" value="1"/>
</dbReference>
<dbReference type="InterPro" id="IPR041413">
    <property type="entry name" value="MLTR_LBD"/>
</dbReference>
<gene>
    <name evidence="2" type="ORF">BJY24_007468</name>
</gene>
<name>A0A7W9UME9_9NOCA</name>
<dbReference type="Gene3D" id="1.10.260.40">
    <property type="entry name" value="lambda repressor-like DNA-binding domains"/>
    <property type="match status" value="1"/>
</dbReference>
<dbReference type="InterPro" id="IPR010982">
    <property type="entry name" value="Lambda_DNA-bd_dom_sf"/>
</dbReference>
<sequence length="291" mass="32643">MSGRLGEFLRARRALLRPEDVGLPDYAERRRVAGLRREELAQLAGVSVSYYTRLEQGQSDNASDAILEALAGALRLDDHERAHLRELAARRRRPRRRPPPERLDPMTRDLMRAFTTVPALVLGRRTDILAWNPLGHALLAGHTDRTAPERPADRPNQARLVFLDPHTRELYADWRRKARTVVGHLRLVAGRYPDDEMLAALIGELSMKSPEFAEMWADHSVRPCEGESYEIRHPLVGPLTVTKQVLVPARSPDQTVVVVTTAEGSGAQDSIQLLARSTDDRSPVETRFGAP</sequence>